<keyword evidence="13" id="KW-0464">Manganese</keyword>
<dbReference type="InterPro" id="IPR011060">
    <property type="entry name" value="RibuloseP-bd_barrel"/>
</dbReference>
<evidence type="ECO:0000256" key="12">
    <source>
        <dbReference type="PIRSR" id="PIRSR001461-1"/>
    </source>
</evidence>
<feature type="binding site" evidence="10 14">
    <location>
        <position position="64"/>
    </location>
    <ligand>
        <name>substrate</name>
    </ligand>
</feature>
<dbReference type="PANTHER" id="PTHR11749">
    <property type="entry name" value="RIBULOSE-5-PHOSPHATE-3-EPIMERASE"/>
    <property type="match status" value="1"/>
</dbReference>
<name>A0A0R1R858_9LACO</name>
<dbReference type="PROSITE" id="PS01086">
    <property type="entry name" value="RIBUL_P_3_EPIMER_2"/>
    <property type="match status" value="1"/>
</dbReference>
<feature type="active site" description="Proton donor" evidence="10 12">
    <location>
        <position position="173"/>
    </location>
</feature>
<dbReference type="GO" id="GO:0046872">
    <property type="term" value="F:metal ion binding"/>
    <property type="evidence" value="ECO:0007669"/>
    <property type="project" value="UniProtKB-UniRule"/>
</dbReference>
<feature type="binding site" evidence="10">
    <location>
        <begin position="173"/>
        <end position="175"/>
    </location>
    <ligand>
        <name>substrate</name>
    </ligand>
</feature>
<comment type="cofactor">
    <cofactor evidence="2">
        <name>Mn(2+)</name>
        <dbReference type="ChEBI" id="CHEBI:29035"/>
    </cofactor>
</comment>
<keyword evidence="13" id="KW-0170">Cobalt</keyword>
<evidence type="ECO:0000256" key="6">
    <source>
        <dbReference type="ARBA" id="ARBA00009541"/>
    </source>
</evidence>
<feature type="binding site" evidence="10 13">
    <location>
        <position position="33"/>
    </location>
    <ligand>
        <name>a divalent metal cation</name>
        <dbReference type="ChEBI" id="CHEBI:60240"/>
    </ligand>
</feature>
<comment type="cofactor">
    <cofactor evidence="3">
        <name>Co(2+)</name>
        <dbReference type="ChEBI" id="CHEBI:48828"/>
    </cofactor>
</comment>
<dbReference type="GO" id="GO:0004750">
    <property type="term" value="F:D-ribulose-phosphate 3-epimerase activity"/>
    <property type="evidence" value="ECO:0007669"/>
    <property type="project" value="UniProtKB-UniRule"/>
</dbReference>
<reference evidence="15 16" key="1">
    <citation type="journal article" date="2015" name="Genome Announc.">
        <title>Expanding the biotechnology potential of lactobacilli through comparative genomics of 213 strains and associated genera.</title>
        <authorList>
            <person name="Sun Z."/>
            <person name="Harris H.M."/>
            <person name="McCann A."/>
            <person name="Guo C."/>
            <person name="Argimon S."/>
            <person name="Zhang W."/>
            <person name="Yang X."/>
            <person name="Jeffery I.B."/>
            <person name="Cooney J.C."/>
            <person name="Kagawa T.F."/>
            <person name="Liu W."/>
            <person name="Song Y."/>
            <person name="Salvetti E."/>
            <person name="Wrobel A."/>
            <person name="Rasinkangas P."/>
            <person name="Parkhill J."/>
            <person name="Rea M.C."/>
            <person name="O'Sullivan O."/>
            <person name="Ritari J."/>
            <person name="Douillard F.P."/>
            <person name="Paul Ross R."/>
            <person name="Yang R."/>
            <person name="Briner A.E."/>
            <person name="Felis G.E."/>
            <person name="de Vos W.M."/>
            <person name="Barrangou R."/>
            <person name="Klaenhammer T.R."/>
            <person name="Caufield P.W."/>
            <person name="Cui Y."/>
            <person name="Zhang H."/>
            <person name="O'Toole P.W."/>
        </authorList>
    </citation>
    <scope>NUCLEOTIDE SEQUENCE [LARGE SCALE GENOMIC DNA]</scope>
    <source>
        <strain evidence="15 16">DSM 13343</strain>
    </source>
</reference>
<evidence type="ECO:0000256" key="9">
    <source>
        <dbReference type="ARBA" id="ARBA00023235"/>
    </source>
</evidence>
<dbReference type="CDD" id="cd00429">
    <property type="entry name" value="RPE"/>
    <property type="match status" value="1"/>
</dbReference>
<evidence type="ECO:0000256" key="7">
    <source>
        <dbReference type="ARBA" id="ARBA00013188"/>
    </source>
</evidence>
<sequence length="214" mass="22659">MKIAPSILSADFANLQRDVQLVENAGADLLHVDIMDGHFVPNLSFGPGIVSALRPITNLPLDVHLMVSDPEFWIPLFAQAGADTLLVHVEATPHIMRAIQQMHAHGVKAGVVLNPGTPLSALEELLPMLDQVLIMTVNPGFGGQQFLPAMADKVARLAKAREALGLHFAIEVDGGINAKTGKIVLDAGADIAVAGSYVYNGDPATQLATLQALR</sequence>
<dbReference type="GO" id="GO:0019323">
    <property type="term" value="P:pentose catabolic process"/>
    <property type="evidence" value="ECO:0007669"/>
    <property type="project" value="UniProtKB-UniRule"/>
</dbReference>
<feature type="binding site" evidence="10 13">
    <location>
        <position position="64"/>
    </location>
    <ligand>
        <name>a divalent metal cation</name>
        <dbReference type="ChEBI" id="CHEBI:60240"/>
    </ligand>
</feature>
<dbReference type="InterPro" id="IPR000056">
    <property type="entry name" value="Ribul_P_3_epim-like"/>
</dbReference>
<dbReference type="NCBIfam" id="NF004076">
    <property type="entry name" value="PRK05581.1-4"/>
    <property type="match status" value="1"/>
</dbReference>
<feature type="binding site" evidence="10 14">
    <location>
        <begin position="140"/>
        <end position="143"/>
    </location>
    <ligand>
        <name>substrate</name>
    </ligand>
</feature>
<comment type="cofactor">
    <cofactor evidence="5">
        <name>Fe(2+)</name>
        <dbReference type="ChEBI" id="CHEBI:29033"/>
    </cofactor>
</comment>
<evidence type="ECO:0000313" key="15">
    <source>
        <dbReference type="EMBL" id="KRL53191.1"/>
    </source>
</evidence>
<feature type="binding site" evidence="10 13">
    <location>
        <position position="31"/>
    </location>
    <ligand>
        <name>a divalent metal cation</name>
        <dbReference type="ChEBI" id="CHEBI:60240"/>
    </ligand>
</feature>
<dbReference type="GO" id="GO:0005737">
    <property type="term" value="C:cytoplasm"/>
    <property type="evidence" value="ECO:0007669"/>
    <property type="project" value="UniProtKB-ARBA"/>
</dbReference>
<dbReference type="FunFam" id="3.20.20.70:FF:000004">
    <property type="entry name" value="Ribulose-phosphate 3-epimerase"/>
    <property type="match status" value="1"/>
</dbReference>
<protein>
    <recommendedName>
        <fullName evidence="7 10">Ribulose-phosphate 3-epimerase</fullName>
        <ecNumber evidence="7 10">5.1.3.1</ecNumber>
    </recommendedName>
</protein>
<comment type="cofactor">
    <cofactor evidence="4">
        <name>Zn(2+)</name>
        <dbReference type="ChEBI" id="CHEBI:29105"/>
    </cofactor>
</comment>
<dbReference type="EC" id="5.1.3.1" evidence="7 10"/>
<feature type="binding site" evidence="10 14">
    <location>
        <begin position="195"/>
        <end position="196"/>
    </location>
    <ligand>
        <name>substrate</name>
    </ligand>
</feature>
<evidence type="ECO:0000256" key="3">
    <source>
        <dbReference type="ARBA" id="ARBA00001941"/>
    </source>
</evidence>
<keyword evidence="9 10" id="KW-0413">Isomerase</keyword>
<dbReference type="NCBIfam" id="TIGR01163">
    <property type="entry name" value="rpe"/>
    <property type="match status" value="1"/>
</dbReference>
<feature type="binding site" evidence="10 13">
    <location>
        <position position="173"/>
    </location>
    <ligand>
        <name>a divalent metal cation</name>
        <dbReference type="ChEBI" id="CHEBI:60240"/>
    </ligand>
</feature>
<dbReference type="OrthoDB" id="1645589at2"/>
<feature type="active site" description="Proton acceptor" evidence="10 12">
    <location>
        <position position="33"/>
    </location>
</feature>
<comment type="function">
    <text evidence="10">Catalyzes the reversible epimerization of D-ribulose 5-phosphate to D-xylulose 5-phosphate.</text>
</comment>
<dbReference type="Pfam" id="PF00834">
    <property type="entry name" value="Ribul_P_3_epim"/>
    <property type="match status" value="1"/>
</dbReference>
<evidence type="ECO:0000256" key="10">
    <source>
        <dbReference type="HAMAP-Rule" id="MF_02227"/>
    </source>
</evidence>
<organism evidence="15 16">
    <name type="scientific">Lacticaseibacillus manihotivorans DSM 13343 = JCM 12514</name>
    <dbReference type="NCBI Taxonomy" id="1423769"/>
    <lineage>
        <taxon>Bacteria</taxon>
        <taxon>Bacillati</taxon>
        <taxon>Bacillota</taxon>
        <taxon>Bacilli</taxon>
        <taxon>Lactobacillales</taxon>
        <taxon>Lactobacillaceae</taxon>
        <taxon>Lacticaseibacillus</taxon>
    </lineage>
</organism>
<evidence type="ECO:0000256" key="2">
    <source>
        <dbReference type="ARBA" id="ARBA00001936"/>
    </source>
</evidence>
<feature type="binding site" evidence="14">
    <location>
        <position position="175"/>
    </location>
    <ligand>
        <name>substrate</name>
    </ligand>
</feature>
<evidence type="ECO:0000256" key="13">
    <source>
        <dbReference type="PIRSR" id="PIRSR001461-2"/>
    </source>
</evidence>
<dbReference type="AlphaFoldDB" id="A0A0R1R858"/>
<keyword evidence="16" id="KW-1185">Reference proteome</keyword>
<comment type="similarity">
    <text evidence="6 10 11">Belongs to the ribulose-phosphate 3-epimerase family.</text>
</comment>
<dbReference type="Gene3D" id="3.20.20.70">
    <property type="entry name" value="Aldolase class I"/>
    <property type="match status" value="1"/>
</dbReference>
<evidence type="ECO:0000256" key="8">
    <source>
        <dbReference type="ARBA" id="ARBA00022723"/>
    </source>
</evidence>
<dbReference type="RefSeq" id="WP_054713756.1">
    <property type="nucleotide sequence ID" value="NZ_AZEU01000018.1"/>
</dbReference>
<evidence type="ECO:0000256" key="1">
    <source>
        <dbReference type="ARBA" id="ARBA00001782"/>
    </source>
</evidence>
<keyword evidence="10 11" id="KW-0119">Carbohydrate metabolism</keyword>
<evidence type="ECO:0000256" key="5">
    <source>
        <dbReference type="ARBA" id="ARBA00001954"/>
    </source>
</evidence>
<feature type="binding site" evidence="10 14">
    <location>
        <position position="6"/>
    </location>
    <ligand>
        <name>substrate</name>
    </ligand>
</feature>
<evidence type="ECO:0000256" key="14">
    <source>
        <dbReference type="PIRSR" id="PIRSR001461-3"/>
    </source>
</evidence>
<dbReference type="PATRIC" id="fig|1423769.4.peg.1394"/>
<dbReference type="HAMAP" id="MF_02227">
    <property type="entry name" value="RPE"/>
    <property type="match status" value="1"/>
</dbReference>
<comment type="cofactor">
    <cofactor evidence="10 13">
        <name>a divalent metal cation</name>
        <dbReference type="ChEBI" id="CHEBI:60240"/>
    </cofactor>
    <text evidence="10 13">Binds 1 divalent metal cation per subunit.</text>
</comment>
<dbReference type="PIRSF" id="PIRSF001461">
    <property type="entry name" value="RPE"/>
    <property type="match status" value="1"/>
</dbReference>
<comment type="pathway">
    <text evidence="10">Carbohydrate degradation.</text>
</comment>
<dbReference type="InterPro" id="IPR026019">
    <property type="entry name" value="Ribul_P_3_epim"/>
</dbReference>
<keyword evidence="8 10" id="KW-0479">Metal-binding</keyword>
<accession>A0A0R1R858</accession>
<gene>
    <name evidence="10" type="primary">rpe</name>
    <name evidence="15" type="ORF">FD01_GL001294</name>
</gene>
<dbReference type="EMBL" id="AZEU01000018">
    <property type="protein sequence ID" value="KRL53191.1"/>
    <property type="molecule type" value="Genomic_DNA"/>
</dbReference>
<dbReference type="PROSITE" id="PS01085">
    <property type="entry name" value="RIBUL_P_3_EPIMER_1"/>
    <property type="match status" value="1"/>
</dbReference>
<evidence type="ECO:0000256" key="4">
    <source>
        <dbReference type="ARBA" id="ARBA00001947"/>
    </source>
</evidence>
<keyword evidence="13" id="KW-0862">Zinc</keyword>
<comment type="catalytic activity">
    <reaction evidence="1 10 11">
        <text>D-ribulose 5-phosphate = D-xylulose 5-phosphate</text>
        <dbReference type="Rhea" id="RHEA:13677"/>
        <dbReference type="ChEBI" id="CHEBI:57737"/>
        <dbReference type="ChEBI" id="CHEBI:58121"/>
        <dbReference type="EC" id="5.1.3.1"/>
    </reaction>
</comment>
<evidence type="ECO:0000313" key="16">
    <source>
        <dbReference type="Proteomes" id="UP000051790"/>
    </source>
</evidence>
<dbReference type="SUPFAM" id="SSF51366">
    <property type="entry name" value="Ribulose-phoshate binding barrel"/>
    <property type="match status" value="1"/>
</dbReference>
<dbReference type="Proteomes" id="UP000051790">
    <property type="component" value="Unassembled WGS sequence"/>
</dbReference>
<dbReference type="GO" id="GO:0006098">
    <property type="term" value="P:pentose-phosphate shunt"/>
    <property type="evidence" value="ECO:0007669"/>
    <property type="project" value="UniProtKB-UniRule"/>
</dbReference>
<comment type="caution">
    <text evidence="15">The sequence shown here is derived from an EMBL/GenBank/DDBJ whole genome shotgun (WGS) entry which is preliminary data.</text>
</comment>
<proteinExistence type="inferred from homology"/>
<evidence type="ECO:0000256" key="11">
    <source>
        <dbReference type="PIRNR" id="PIRNR001461"/>
    </source>
</evidence>
<dbReference type="InterPro" id="IPR013785">
    <property type="entry name" value="Aldolase_TIM"/>
</dbReference>